<dbReference type="EMBL" id="RXIC02000066">
    <property type="protein sequence ID" value="KAB1201470.1"/>
    <property type="molecule type" value="Genomic_DNA"/>
</dbReference>
<dbReference type="Pfam" id="PF06839">
    <property type="entry name" value="Zn_ribbon_GRF"/>
    <property type="match status" value="1"/>
</dbReference>
<proteinExistence type="predicted"/>
<keyword evidence="1" id="KW-0479">Metal-binding</keyword>
<evidence type="ECO:0000313" key="8">
    <source>
        <dbReference type="Proteomes" id="UP000516437"/>
    </source>
</evidence>
<dbReference type="AlphaFoldDB" id="A0A6A1UQW6"/>
<dbReference type="Proteomes" id="UP000516437">
    <property type="component" value="Unassembled WGS sequence"/>
</dbReference>
<evidence type="ECO:0000256" key="4">
    <source>
        <dbReference type="PROSITE-ProRule" id="PRU01343"/>
    </source>
</evidence>
<feature type="domain" description="GRF-type" evidence="6">
    <location>
        <begin position="22"/>
        <end position="66"/>
    </location>
</feature>
<evidence type="ECO:0000259" key="6">
    <source>
        <dbReference type="PROSITE" id="PS51999"/>
    </source>
</evidence>
<keyword evidence="8" id="KW-1185">Reference proteome</keyword>
<keyword evidence="3" id="KW-0862">Zinc</keyword>
<evidence type="ECO:0000313" key="7">
    <source>
        <dbReference type="EMBL" id="KAB1201470.1"/>
    </source>
</evidence>
<name>A0A6A1UQW6_9ROSI</name>
<accession>A0A6A1UQW6</accession>
<gene>
    <name evidence="7" type="ORF">CJ030_MR0G003705</name>
</gene>
<feature type="region of interest" description="Disordered" evidence="5">
    <location>
        <begin position="1"/>
        <end position="20"/>
    </location>
</feature>
<evidence type="ECO:0000256" key="1">
    <source>
        <dbReference type="ARBA" id="ARBA00022723"/>
    </source>
</evidence>
<dbReference type="InterPro" id="IPR010666">
    <property type="entry name" value="Znf_GRF"/>
</dbReference>
<dbReference type="PANTHER" id="PTHR33248">
    <property type="entry name" value="ZINC ION-BINDING PROTEIN"/>
    <property type="match status" value="1"/>
</dbReference>
<evidence type="ECO:0000256" key="2">
    <source>
        <dbReference type="ARBA" id="ARBA00022771"/>
    </source>
</evidence>
<evidence type="ECO:0000256" key="3">
    <source>
        <dbReference type="ARBA" id="ARBA00022833"/>
    </source>
</evidence>
<dbReference type="OrthoDB" id="1138703at2759"/>
<protein>
    <recommendedName>
        <fullName evidence="6">GRF-type domain-containing protein</fullName>
    </recommendedName>
</protein>
<evidence type="ECO:0000256" key="5">
    <source>
        <dbReference type="SAM" id="MobiDB-lite"/>
    </source>
</evidence>
<feature type="compositionally biased region" description="Polar residues" evidence="5">
    <location>
        <begin position="1"/>
        <end position="11"/>
    </location>
</feature>
<dbReference type="GO" id="GO:0008270">
    <property type="term" value="F:zinc ion binding"/>
    <property type="evidence" value="ECO:0007669"/>
    <property type="project" value="UniProtKB-KW"/>
</dbReference>
<comment type="caution">
    <text evidence="7">The sequence shown here is derived from an EMBL/GenBank/DDBJ whole genome shotgun (WGS) entry which is preliminary data.</text>
</comment>
<sequence>MTSSISTTSSQGKDDSETPPVCKCGLRAKSKRSTTAANPGRRFYGCVLYGKQEHVPCDFFKWIDPPVEARNDEMLANLVGKLKMMDEQRCMMHEKIQLRDEKLRMMDEKIRRQQTREWRLKTLLVGSWAMFLCYLLM</sequence>
<keyword evidence="2 4" id="KW-0863">Zinc-finger</keyword>
<dbReference type="PROSITE" id="PS51999">
    <property type="entry name" value="ZF_GRF"/>
    <property type="match status" value="1"/>
</dbReference>
<organism evidence="7 8">
    <name type="scientific">Morella rubra</name>
    <name type="common">Chinese bayberry</name>
    <dbReference type="NCBI Taxonomy" id="262757"/>
    <lineage>
        <taxon>Eukaryota</taxon>
        <taxon>Viridiplantae</taxon>
        <taxon>Streptophyta</taxon>
        <taxon>Embryophyta</taxon>
        <taxon>Tracheophyta</taxon>
        <taxon>Spermatophyta</taxon>
        <taxon>Magnoliopsida</taxon>
        <taxon>eudicotyledons</taxon>
        <taxon>Gunneridae</taxon>
        <taxon>Pentapetalae</taxon>
        <taxon>rosids</taxon>
        <taxon>fabids</taxon>
        <taxon>Fagales</taxon>
        <taxon>Myricaceae</taxon>
        <taxon>Morella</taxon>
    </lineage>
</organism>
<reference evidence="7 8" key="1">
    <citation type="journal article" date="2019" name="Plant Biotechnol. J.">
        <title>The red bayberry genome and genetic basis of sex determination.</title>
        <authorList>
            <person name="Jia H.M."/>
            <person name="Jia H.J."/>
            <person name="Cai Q.L."/>
            <person name="Wang Y."/>
            <person name="Zhao H.B."/>
            <person name="Yang W.F."/>
            <person name="Wang G.Y."/>
            <person name="Li Y.H."/>
            <person name="Zhan D.L."/>
            <person name="Shen Y.T."/>
            <person name="Niu Q.F."/>
            <person name="Chang L."/>
            <person name="Qiu J."/>
            <person name="Zhao L."/>
            <person name="Xie H.B."/>
            <person name="Fu W.Y."/>
            <person name="Jin J."/>
            <person name="Li X.W."/>
            <person name="Jiao Y."/>
            <person name="Zhou C.C."/>
            <person name="Tu T."/>
            <person name="Chai C.Y."/>
            <person name="Gao J.L."/>
            <person name="Fan L.J."/>
            <person name="van de Weg E."/>
            <person name="Wang J.Y."/>
            <person name="Gao Z.S."/>
        </authorList>
    </citation>
    <scope>NUCLEOTIDE SEQUENCE [LARGE SCALE GENOMIC DNA]</scope>
    <source>
        <tissue evidence="7">Leaves</tissue>
    </source>
</reference>